<dbReference type="PANTHER" id="PTHR35895:SF1">
    <property type="entry name" value="LIPID-BINDING SERUM GLYCOPROTEIN C-TERMINAL DOMAIN-CONTAINING PROTEIN"/>
    <property type="match status" value="1"/>
</dbReference>
<organism evidence="2 3">
    <name type="scientific">Patellaria atrata CBS 101060</name>
    <dbReference type="NCBI Taxonomy" id="1346257"/>
    <lineage>
        <taxon>Eukaryota</taxon>
        <taxon>Fungi</taxon>
        <taxon>Dikarya</taxon>
        <taxon>Ascomycota</taxon>
        <taxon>Pezizomycotina</taxon>
        <taxon>Dothideomycetes</taxon>
        <taxon>Dothideomycetes incertae sedis</taxon>
        <taxon>Patellariales</taxon>
        <taxon>Patellariaceae</taxon>
        <taxon>Patellaria</taxon>
    </lineage>
</organism>
<keyword evidence="1" id="KW-0472">Membrane</keyword>
<comment type="caution">
    <text evidence="2">The sequence shown here is derived from an EMBL/GenBank/DDBJ whole genome shotgun (WGS) entry which is preliminary data.</text>
</comment>
<dbReference type="InterPro" id="IPR022185">
    <property type="entry name" value="DUF3712"/>
</dbReference>
<dbReference type="EMBL" id="MU006104">
    <property type="protein sequence ID" value="KAF2836279.1"/>
    <property type="molecule type" value="Genomic_DNA"/>
</dbReference>
<accession>A0A9P4VQ87</accession>
<proteinExistence type="predicted"/>
<keyword evidence="3" id="KW-1185">Reference proteome</keyword>
<gene>
    <name evidence="2" type="ORF">M501DRAFT_910422</name>
</gene>
<feature type="non-terminal residue" evidence="2">
    <location>
        <position position="316"/>
    </location>
</feature>
<dbReference type="PANTHER" id="PTHR35895">
    <property type="entry name" value="CHROMOSOME 16, WHOLE GENOME SHOTGUN SEQUENCE"/>
    <property type="match status" value="1"/>
</dbReference>
<feature type="non-terminal residue" evidence="2">
    <location>
        <position position="1"/>
    </location>
</feature>
<dbReference type="OrthoDB" id="10039566at2759"/>
<protein>
    <submittedName>
        <fullName evidence="2">Uncharacterized protein</fullName>
    </submittedName>
</protein>
<name>A0A9P4VQ87_9PEZI</name>
<evidence type="ECO:0000256" key="1">
    <source>
        <dbReference type="SAM" id="Phobius"/>
    </source>
</evidence>
<keyword evidence="1" id="KW-1133">Transmembrane helix</keyword>
<sequence length="316" mass="34986">GAKPTFGARAKRHCSRFWWAWLIVFAIVVLVVVLPIIYVAYPNIAQRDTNRSTLEIVEQQTLDPKPNSIRMVMHSKAYNPGDHHPQFDAFNASLFLEDTLPDIKPFGYITIPPVKANAEADIYVDQVMEIVDMEQWTAFNKRVVLSEELRLAIRGKPKLKQGGLPKTTVNYNKVTTIKGLNGLKGLELANTPRILLIPEDDGSNMLGNISIPNPSVFDITLGNVTLDLSVDGQPIGTSLIPNMRLRQGDNIFEMRAKANQSIVLGLIRGGPYSNGILPVDVLGREVVNEDGDRLPYFEAALKAHALRLDVNVGEAL</sequence>
<keyword evidence="1" id="KW-0812">Transmembrane</keyword>
<dbReference type="InterPro" id="IPR046368">
    <property type="entry name" value="Tag1"/>
</dbReference>
<dbReference type="GO" id="GO:0000329">
    <property type="term" value="C:fungal-type vacuole membrane"/>
    <property type="evidence" value="ECO:0007669"/>
    <property type="project" value="InterPro"/>
</dbReference>
<dbReference type="SUPFAM" id="SSF117070">
    <property type="entry name" value="LEA14-like"/>
    <property type="match status" value="1"/>
</dbReference>
<reference evidence="2" key="1">
    <citation type="journal article" date="2020" name="Stud. Mycol.">
        <title>101 Dothideomycetes genomes: a test case for predicting lifestyles and emergence of pathogens.</title>
        <authorList>
            <person name="Haridas S."/>
            <person name="Albert R."/>
            <person name="Binder M."/>
            <person name="Bloem J."/>
            <person name="Labutti K."/>
            <person name="Salamov A."/>
            <person name="Andreopoulos B."/>
            <person name="Baker S."/>
            <person name="Barry K."/>
            <person name="Bills G."/>
            <person name="Bluhm B."/>
            <person name="Cannon C."/>
            <person name="Castanera R."/>
            <person name="Culley D."/>
            <person name="Daum C."/>
            <person name="Ezra D."/>
            <person name="Gonzalez J."/>
            <person name="Henrissat B."/>
            <person name="Kuo A."/>
            <person name="Liang C."/>
            <person name="Lipzen A."/>
            <person name="Lutzoni F."/>
            <person name="Magnuson J."/>
            <person name="Mondo S."/>
            <person name="Nolan M."/>
            <person name="Ohm R."/>
            <person name="Pangilinan J."/>
            <person name="Park H.-J."/>
            <person name="Ramirez L."/>
            <person name="Alfaro M."/>
            <person name="Sun H."/>
            <person name="Tritt A."/>
            <person name="Yoshinaga Y."/>
            <person name="Zwiers L.-H."/>
            <person name="Turgeon B."/>
            <person name="Goodwin S."/>
            <person name="Spatafora J."/>
            <person name="Crous P."/>
            <person name="Grigoriev I."/>
        </authorList>
    </citation>
    <scope>NUCLEOTIDE SEQUENCE</scope>
    <source>
        <strain evidence="2">CBS 101060</strain>
    </source>
</reference>
<dbReference type="Pfam" id="PF12505">
    <property type="entry name" value="DUF3712"/>
    <property type="match status" value="1"/>
</dbReference>
<evidence type="ECO:0000313" key="2">
    <source>
        <dbReference type="EMBL" id="KAF2836279.1"/>
    </source>
</evidence>
<feature type="transmembrane region" description="Helical" evidence="1">
    <location>
        <begin position="18"/>
        <end position="41"/>
    </location>
</feature>
<dbReference type="AlphaFoldDB" id="A0A9P4VQ87"/>
<dbReference type="Proteomes" id="UP000799429">
    <property type="component" value="Unassembled WGS sequence"/>
</dbReference>
<evidence type="ECO:0000313" key="3">
    <source>
        <dbReference type="Proteomes" id="UP000799429"/>
    </source>
</evidence>